<protein>
    <submittedName>
        <fullName evidence="1">Uncharacterized protein</fullName>
    </submittedName>
</protein>
<name>A0A6J7WKY7_9CAUD</name>
<reference evidence="1" key="1">
    <citation type="submission" date="2020-05" db="EMBL/GenBank/DDBJ databases">
        <authorList>
            <person name="Chiriac C."/>
            <person name="Salcher M."/>
            <person name="Ghai R."/>
            <person name="Kavagutti S V."/>
        </authorList>
    </citation>
    <scope>NUCLEOTIDE SEQUENCE</scope>
</reference>
<evidence type="ECO:0000313" key="1">
    <source>
        <dbReference type="EMBL" id="CAB5218731.1"/>
    </source>
</evidence>
<proteinExistence type="predicted"/>
<gene>
    <name evidence="1" type="ORF">UFOVP218_98</name>
</gene>
<dbReference type="EMBL" id="LR798261">
    <property type="protein sequence ID" value="CAB5218731.1"/>
    <property type="molecule type" value="Genomic_DNA"/>
</dbReference>
<organism evidence="1">
    <name type="scientific">uncultured Caudovirales phage</name>
    <dbReference type="NCBI Taxonomy" id="2100421"/>
    <lineage>
        <taxon>Viruses</taxon>
        <taxon>Duplodnaviria</taxon>
        <taxon>Heunggongvirae</taxon>
        <taxon>Uroviricota</taxon>
        <taxon>Caudoviricetes</taxon>
        <taxon>Peduoviridae</taxon>
        <taxon>Maltschvirus</taxon>
        <taxon>Maltschvirus maltsch</taxon>
    </lineage>
</organism>
<accession>A0A6J7WKY7</accession>
<sequence length="181" mass="19024">MKKFAVAAAVAFTALTGQAADFVSVDVDHVRDATTKQISTAEYVRAGKEIAGLQFGIQQRTGIYHNGTGTFTSLETTVGKTLGPITPYVGYGYDNGLSGKPATKYDYGLVGANAGMPVGVGYALAGVKTRVNWTSTNPKQTVAWGTYSVPVTKSVSVNLNVSKSYQTITENAYGLGLGFSF</sequence>